<keyword evidence="2 4" id="KW-0808">Transferase</keyword>
<reference evidence="6" key="1">
    <citation type="journal article" date="2020" name="mSystems">
        <title>Genome- and Community-Level Interaction Insights into Carbon Utilization and Element Cycling Functions of Hydrothermarchaeota in Hydrothermal Sediment.</title>
        <authorList>
            <person name="Zhou Z."/>
            <person name="Liu Y."/>
            <person name="Xu W."/>
            <person name="Pan J."/>
            <person name="Luo Z.H."/>
            <person name="Li M."/>
        </authorList>
    </citation>
    <scope>NUCLEOTIDE SEQUENCE [LARGE SCALE GENOMIC DNA]</scope>
    <source>
        <strain evidence="6">SpSt-716</strain>
    </source>
</reference>
<dbReference type="GO" id="GO:0008270">
    <property type="term" value="F:zinc ion binding"/>
    <property type="evidence" value="ECO:0007669"/>
    <property type="project" value="InterPro"/>
</dbReference>
<dbReference type="EMBL" id="DTEN01000073">
    <property type="protein sequence ID" value="HGI74408.1"/>
    <property type="molecule type" value="Genomic_DNA"/>
</dbReference>
<dbReference type="PANTHER" id="PTHR11103">
    <property type="entry name" value="SLR1189 PROTEIN"/>
    <property type="match status" value="1"/>
</dbReference>
<keyword evidence="3 4" id="KW-0862">Zinc</keyword>
<dbReference type="SUPFAM" id="SSF82282">
    <property type="entry name" value="Homocysteine S-methyltransferase"/>
    <property type="match status" value="1"/>
</dbReference>
<dbReference type="AlphaFoldDB" id="A0A7V3YKM9"/>
<dbReference type="GO" id="GO:0008168">
    <property type="term" value="F:methyltransferase activity"/>
    <property type="evidence" value="ECO:0007669"/>
    <property type="project" value="UniProtKB-UniRule"/>
</dbReference>
<dbReference type="PROSITE" id="PS50970">
    <property type="entry name" value="HCY"/>
    <property type="match status" value="1"/>
</dbReference>
<feature type="binding site" evidence="3 4">
    <location>
        <position position="206"/>
    </location>
    <ligand>
        <name>Zn(2+)</name>
        <dbReference type="ChEBI" id="CHEBI:29105"/>
    </ligand>
</feature>
<comment type="cofactor">
    <cofactor evidence="3">
        <name>Zn(2+)</name>
        <dbReference type="ChEBI" id="CHEBI:29105"/>
    </cofactor>
    <text evidence="3">Binds 1 zinc ion per subunit.</text>
</comment>
<dbReference type="InterPro" id="IPR017226">
    <property type="entry name" value="BHMT-like"/>
</dbReference>
<evidence type="ECO:0000256" key="4">
    <source>
        <dbReference type="PROSITE-ProRule" id="PRU00333"/>
    </source>
</evidence>
<organism evidence="6">
    <name type="scientific">Candidatus Caldatribacterium californiense</name>
    <dbReference type="NCBI Taxonomy" id="1454726"/>
    <lineage>
        <taxon>Bacteria</taxon>
        <taxon>Pseudomonadati</taxon>
        <taxon>Atribacterota</taxon>
        <taxon>Atribacteria</taxon>
        <taxon>Atribacterales</taxon>
        <taxon>Candidatus Caldatribacteriaceae</taxon>
        <taxon>Candidatus Caldatribacterium</taxon>
    </lineage>
</organism>
<dbReference type="PIRSF" id="PIRSF037505">
    <property type="entry name" value="Betaine_HMT"/>
    <property type="match status" value="1"/>
</dbReference>
<gene>
    <name evidence="6" type="ORF">ENU96_01820</name>
</gene>
<keyword evidence="3 4" id="KW-0479">Metal-binding</keyword>
<evidence type="ECO:0000256" key="3">
    <source>
        <dbReference type="PIRSR" id="PIRSR037505-2"/>
    </source>
</evidence>
<dbReference type="PANTHER" id="PTHR11103:SF18">
    <property type="entry name" value="SLR1189 PROTEIN"/>
    <property type="match status" value="1"/>
</dbReference>
<evidence type="ECO:0000313" key="6">
    <source>
        <dbReference type="EMBL" id="HGI74408.1"/>
    </source>
</evidence>
<dbReference type="InterPro" id="IPR036589">
    <property type="entry name" value="HCY_dom_sf"/>
</dbReference>
<comment type="caution">
    <text evidence="6">The sequence shown here is derived from an EMBL/GenBank/DDBJ whole genome shotgun (WGS) entry which is preliminary data.</text>
</comment>
<accession>A0A7V3YKM9</accession>
<dbReference type="GO" id="GO:0032259">
    <property type="term" value="P:methylation"/>
    <property type="evidence" value="ECO:0007669"/>
    <property type="project" value="UniProtKB-KW"/>
</dbReference>
<feature type="domain" description="Hcy-binding" evidence="5">
    <location>
        <begin position="1"/>
        <end position="286"/>
    </location>
</feature>
<feature type="binding site" evidence="3 4">
    <location>
        <position position="271"/>
    </location>
    <ligand>
        <name>Zn(2+)</name>
        <dbReference type="ChEBI" id="CHEBI:29105"/>
    </ligand>
</feature>
<feature type="binding site" evidence="3 4">
    <location>
        <position position="272"/>
    </location>
    <ligand>
        <name>Zn(2+)</name>
        <dbReference type="ChEBI" id="CHEBI:29105"/>
    </ligand>
</feature>
<dbReference type="GO" id="GO:0009086">
    <property type="term" value="P:methionine biosynthetic process"/>
    <property type="evidence" value="ECO:0007669"/>
    <property type="project" value="InterPro"/>
</dbReference>
<protein>
    <recommendedName>
        <fullName evidence="5">Hcy-binding domain-containing protein</fullName>
    </recommendedName>
</protein>
<evidence type="ECO:0000256" key="2">
    <source>
        <dbReference type="ARBA" id="ARBA00022679"/>
    </source>
</evidence>
<sequence length="301" mass="32767">MLCDLLKERILVFDGAMGTRLQQLGLPPGHPPEEWNLSHPEAVLAVHRSYVDSGSDVIQTNTFGGNRFRLGRHGLAERLGEILKSAVTIARQACHSGTLLAASIGPLGEFLEPFGDLKEEDALEAFREVVRVFAGIGVHLFHLETFSSLREALLALEAVEEVGGEAIVSFTFEPRGEDRVTLMGETPTRVAQAFRGKPHVILGANCGTGIREALKVFEAYAREHPGPFSAKPNAGIPRVDQGTVVYDETPEDFFTLASRFFELNVRLIGGCCGTHEGHIAALRRARDLWLAGKFSSPGAKE</sequence>
<proteinExistence type="predicted"/>
<evidence type="ECO:0000256" key="1">
    <source>
        <dbReference type="ARBA" id="ARBA00022603"/>
    </source>
</evidence>
<dbReference type="Pfam" id="PF02574">
    <property type="entry name" value="S-methyl_trans"/>
    <property type="match status" value="1"/>
</dbReference>
<name>A0A7V3YKM9_9BACT</name>
<dbReference type="InterPro" id="IPR003726">
    <property type="entry name" value="HCY_dom"/>
</dbReference>
<keyword evidence="1 4" id="KW-0489">Methyltransferase</keyword>
<dbReference type="Gene3D" id="3.20.20.330">
    <property type="entry name" value="Homocysteine-binding-like domain"/>
    <property type="match status" value="1"/>
</dbReference>
<evidence type="ECO:0000259" key="5">
    <source>
        <dbReference type="PROSITE" id="PS50970"/>
    </source>
</evidence>